<evidence type="ECO:0000256" key="2">
    <source>
        <dbReference type="ARBA" id="ARBA00023315"/>
    </source>
</evidence>
<keyword evidence="6" id="KW-1185">Reference proteome</keyword>
<reference evidence="5 6" key="1">
    <citation type="journal article" date="2013" name="Int. J. Syst. Evol. Microbiol.">
        <title>Tumebacillus flagellatus sp. nov., an alpha-amylase/pullulanase-producing bacterium isolated from cassava wastewater.</title>
        <authorList>
            <person name="Wang Q."/>
            <person name="Xie N."/>
            <person name="Qin Y."/>
            <person name="Shen N."/>
            <person name="Zhu J."/>
            <person name="Mi H."/>
            <person name="Huang R."/>
        </authorList>
    </citation>
    <scope>NUCLEOTIDE SEQUENCE [LARGE SCALE GENOMIC DNA]</scope>
    <source>
        <strain evidence="5 6">GST4</strain>
    </source>
</reference>
<dbReference type="GO" id="GO:0005737">
    <property type="term" value="C:cytoplasm"/>
    <property type="evidence" value="ECO:0007669"/>
    <property type="project" value="TreeGrafter"/>
</dbReference>
<name>A0A074M6F0_9BACL</name>
<dbReference type="PANTHER" id="PTHR43792:SF8">
    <property type="entry name" value="[RIBOSOMAL PROTEIN US5]-ALANINE N-ACETYLTRANSFERASE"/>
    <property type="match status" value="1"/>
</dbReference>
<dbReference type="Pfam" id="PF13302">
    <property type="entry name" value="Acetyltransf_3"/>
    <property type="match status" value="1"/>
</dbReference>
<dbReference type="InterPro" id="IPR000182">
    <property type="entry name" value="GNAT_dom"/>
</dbReference>
<evidence type="ECO:0000256" key="3">
    <source>
        <dbReference type="ARBA" id="ARBA00038502"/>
    </source>
</evidence>
<keyword evidence="1 5" id="KW-0808">Transferase</keyword>
<protein>
    <submittedName>
        <fullName evidence="5">Alanine acetyltransferase</fullName>
    </submittedName>
</protein>
<dbReference type="RefSeq" id="WP_038092733.1">
    <property type="nucleotide sequence ID" value="NZ_JMIR01000035.1"/>
</dbReference>
<dbReference type="InterPro" id="IPR051531">
    <property type="entry name" value="N-acetyltransferase"/>
</dbReference>
<accession>A0A074M6F0</accession>
<feature type="domain" description="N-acetyltransferase" evidence="4">
    <location>
        <begin position="10"/>
        <end position="175"/>
    </location>
</feature>
<evidence type="ECO:0000256" key="1">
    <source>
        <dbReference type="ARBA" id="ARBA00022679"/>
    </source>
</evidence>
<dbReference type="STRING" id="1157490.EL26_19960"/>
<gene>
    <name evidence="5" type="ORF">EL26_19960</name>
</gene>
<dbReference type="eggNOG" id="COG1670">
    <property type="taxonomic scope" value="Bacteria"/>
</dbReference>
<comment type="similarity">
    <text evidence="3">Belongs to the acetyltransferase family. RimJ subfamily.</text>
</comment>
<evidence type="ECO:0000313" key="6">
    <source>
        <dbReference type="Proteomes" id="UP000027931"/>
    </source>
</evidence>
<dbReference type="Gene3D" id="3.40.630.30">
    <property type="match status" value="1"/>
</dbReference>
<organism evidence="5 6">
    <name type="scientific">Tumebacillus flagellatus</name>
    <dbReference type="NCBI Taxonomy" id="1157490"/>
    <lineage>
        <taxon>Bacteria</taxon>
        <taxon>Bacillati</taxon>
        <taxon>Bacillota</taxon>
        <taxon>Bacilli</taxon>
        <taxon>Bacillales</taxon>
        <taxon>Alicyclobacillaceae</taxon>
        <taxon>Tumebacillus</taxon>
    </lineage>
</organism>
<dbReference type="OrthoDB" id="9795206at2"/>
<dbReference type="AlphaFoldDB" id="A0A074M6F0"/>
<dbReference type="PROSITE" id="PS51186">
    <property type="entry name" value="GNAT"/>
    <property type="match status" value="1"/>
</dbReference>
<sequence>MNLRRDGERVYIRPMKRSDAAALYEVRTRNLDFFQTYEPIRAKLVLSLEDYQARIEDDILHWQEQTGYTFGVFLRETDEFVGRVSLSNIVYGAWKNCTIGYFMDQRHNGKGYTTEAVALAVDFALTDGGLHRVQAAVMPWNQASIRVVEKVGFRFEGLSKWYLQINGKWEDHNIYAVTQEDWHK</sequence>
<dbReference type="EMBL" id="JMIR01000035">
    <property type="protein sequence ID" value="KEO81562.1"/>
    <property type="molecule type" value="Genomic_DNA"/>
</dbReference>
<dbReference type="GO" id="GO:0008999">
    <property type="term" value="F:protein-N-terminal-alanine acetyltransferase activity"/>
    <property type="evidence" value="ECO:0007669"/>
    <property type="project" value="TreeGrafter"/>
</dbReference>
<dbReference type="Proteomes" id="UP000027931">
    <property type="component" value="Unassembled WGS sequence"/>
</dbReference>
<comment type="caution">
    <text evidence="5">The sequence shown here is derived from an EMBL/GenBank/DDBJ whole genome shotgun (WGS) entry which is preliminary data.</text>
</comment>
<evidence type="ECO:0000259" key="4">
    <source>
        <dbReference type="PROSITE" id="PS51186"/>
    </source>
</evidence>
<dbReference type="InterPro" id="IPR016181">
    <property type="entry name" value="Acyl_CoA_acyltransferase"/>
</dbReference>
<dbReference type="PANTHER" id="PTHR43792">
    <property type="entry name" value="GNAT FAMILY, PUTATIVE (AFU_ORTHOLOGUE AFUA_3G00765)-RELATED-RELATED"/>
    <property type="match status" value="1"/>
</dbReference>
<evidence type="ECO:0000313" key="5">
    <source>
        <dbReference type="EMBL" id="KEO81562.1"/>
    </source>
</evidence>
<dbReference type="SUPFAM" id="SSF55729">
    <property type="entry name" value="Acyl-CoA N-acyltransferases (Nat)"/>
    <property type="match status" value="1"/>
</dbReference>
<proteinExistence type="inferred from homology"/>
<keyword evidence="2" id="KW-0012">Acyltransferase</keyword>